<dbReference type="InterPro" id="IPR036179">
    <property type="entry name" value="Ig-like_dom_sf"/>
</dbReference>
<dbReference type="InterPro" id="IPR013106">
    <property type="entry name" value="Ig_V-set"/>
</dbReference>
<dbReference type="SMART" id="SM00408">
    <property type="entry name" value="IGc2"/>
    <property type="match status" value="5"/>
</dbReference>
<proteinExistence type="predicted"/>
<evidence type="ECO:0000313" key="9">
    <source>
        <dbReference type="Proteomes" id="UP001187415"/>
    </source>
</evidence>
<dbReference type="GO" id="GO:0042101">
    <property type="term" value="C:T cell receptor complex"/>
    <property type="evidence" value="ECO:0007669"/>
    <property type="project" value="UniProtKB-KW"/>
</dbReference>
<reference evidence="8" key="1">
    <citation type="submission" date="2023-07" db="EMBL/GenBank/DDBJ databases">
        <title>Chromosome-level Genome Assembly of Striped Snakehead (Channa striata).</title>
        <authorList>
            <person name="Liu H."/>
        </authorList>
    </citation>
    <scope>NUCLEOTIDE SEQUENCE</scope>
    <source>
        <strain evidence="8">Gz</strain>
        <tissue evidence="8">Muscle</tissue>
    </source>
</reference>
<dbReference type="PANTHER" id="PTHR19367">
    <property type="entry name" value="T-CELL RECEPTOR ALPHA CHAIN V REGION"/>
    <property type="match status" value="1"/>
</dbReference>
<feature type="domain" description="Ig-like" evidence="7">
    <location>
        <begin position="655"/>
        <end position="812"/>
    </location>
</feature>
<accession>A0AA88LS18</accession>
<organism evidence="8 9">
    <name type="scientific">Channa striata</name>
    <name type="common">Snakehead murrel</name>
    <name type="synonym">Ophicephalus striatus</name>
    <dbReference type="NCBI Taxonomy" id="64152"/>
    <lineage>
        <taxon>Eukaryota</taxon>
        <taxon>Metazoa</taxon>
        <taxon>Chordata</taxon>
        <taxon>Craniata</taxon>
        <taxon>Vertebrata</taxon>
        <taxon>Euteleostomi</taxon>
        <taxon>Actinopterygii</taxon>
        <taxon>Neopterygii</taxon>
        <taxon>Teleostei</taxon>
        <taxon>Neoteleostei</taxon>
        <taxon>Acanthomorphata</taxon>
        <taxon>Anabantaria</taxon>
        <taxon>Anabantiformes</taxon>
        <taxon>Channoidei</taxon>
        <taxon>Channidae</taxon>
        <taxon>Channa</taxon>
    </lineage>
</organism>
<feature type="domain" description="Ig-like" evidence="7">
    <location>
        <begin position="23"/>
        <end position="124"/>
    </location>
</feature>
<evidence type="ECO:0000256" key="4">
    <source>
        <dbReference type="ARBA" id="ARBA00023319"/>
    </source>
</evidence>
<evidence type="ECO:0000313" key="8">
    <source>
        <dbReference type="EMBL" id="KAK2822916.1"/>
    </source>
</evidence>
<dbReference type="GO" id="GO:0002250">
    <property type="term" value="P:adaptive immune response"/>
    <property type="evidence" value="ECO:0007669"/>
    <property type="project" value="UniProtKB-KW"/>
</dbReference>
<keyword evidence="2" id="KW-1064">Adaptive immunity</keyword>
<keyword evidence="3" id="KW-0675">Receptor</keyword>
<evidence type="ECO:0000256" key="6">
    <source>
        <dbReference type="SAM" id="SignalP"/>
    </source>
</evidence>
<keyword evidence="4" id="KW-0393">Immunoglobulin domain</keyword>
<dbReference type="Gene3D" id="2.60.40.10">
    <property type="entry name" value="Immunoglobulins"/>
    <property type="match status" value="8"/>
</dbReference>
<evidence type="ECO:0000256" key="5">
    <source>
        <dbReference type="ARBA" id="ARBA00043266"/>
    </source>
</evidence>
<feature type="domain" description="Ig-like" evidence="7">
    <location>
        <begin position="564"/>
        <end position="654"/>
    </location>
</feature>
<dbReference type="EMBL" id="JAUPFM010000018">
    <property type="protein sequence ID" value="KAK2822916.1"/>
    <property type="molecule type" value="Genomic_DNA"/>
</dbReference>
<keyword evidence="5" id="KW-1279">T cell receptor</keyword>
<dbReference type="PROSITE" id="PS50835">
    <property type="entry name" value="IG_LIKE"/>
    <property type="match status" value="5"/>
</dbReference>
<dbReference type="SMART" id="SM00409">
    <property type="entry name" value="IG"/>
    <property type="match status" value="7"/>
</dbReference>
<dbReference type="AlphaFoldDB" id="A0AA88LS18"/>
<dbReference type="InterPro" id="IPR007110">
    <property type="entry name" value="Ig-like_dom"/>
</dbReference>
<name>A0AA88LS18_CHASR</name>
<keyword evidence="1 6" id="KW-0732">Signal</keyword>
<dbReference type="InterPro" id="IPR013783">
    <property type="entry name" value="Ig-like_fold"/>
</dbReference>
<feature type="domain" description="Ig-like" evidence="7">
    <location>
        <begin position="219"/>
        <end position="337"/>
    </location>
</feature>
<feature type="signal peptide" evidence="6">
    <location>
        <begin position="1"/>
        <end position="22"/>
    </location>
</feature>
<dbReference type="Proteomes" id="UP001187415">
    <property type="component" value="Unassembled WGS sequence"/>
</dbReference>
<evidence type="ECO:0000259" key="7">
    <source>
        <dbReference type="PROSITE" id="PS50835"/>
    </source>
</evidence>
<dbReference type="InterPro" id="IPR051287">
    <property type="entry name" value="TCR_variable_region"/>
</dbReference>
<protein>
    <recommendedName>
        <fullName evidence="7">Ig-like domain-containing protein</fullName>
    </recommendedName>
</protein>
<dbReference type="PANTHER" id="PTHR19367:SF18">
    <property type="entry name" value="T CELL RECEPTOR ALPHA VARIABLE 16"/>
    <property type="match status" value="1"/>
</dbReference>
<dbReference type="Pfam" id="PF07686">
    <property type="entry name" value="V-set"/>
    <property type="match status" value="7"/>
</dbReference>
<keyword evidence="9" id="KW-1185">Reference proteome</keyword>
<evidence type="ECO:0000256" key="1">
    <source>
        <dbReference type="ARBA" id="ARBA00022729"/>
    </source>
</evidence>
<dbReference type="SUPFAM" id="SSF48726">
    <property type="entry name" value="Immunoglobulin"/>
    <property type="match status" value="8"/>
</dbReference>
<evidence type="ECO:0000256" key="3">
    <source>
        <dbReference type="ARBA" id="ARBA00023170"/>
    </source>
</evidence>
<comment type="caution">
    <text evidence="8">The sequence shown here is derived from an EMBL/GenBank/DDBJ whole genome shotgun (WGS) entry which is preliminary data.</text>
</comment>
<dbReference type="SMART" id="SM00406">
    <property type="entry name" value="IGv"/>
    <property type="match status" value="7"/>
</dbReference>
<dbReference type="InterPro" id="IPR003598">
    <property type="entry name" value="Ig_sub2"/>
</dbReference>
<evidence type="ECO:0000256" key="2">
    <source>
        <dbReference type="ARBA" id="ARBA00023130"/>
    </source>
</evidence>
<feature type="chain" id="PRO_5041665344" description="Ig-like domain-containing protein" evidence="6">
    <location>
        <begin position="23"/>
        <end position="829"/>
    </location>
</feature>
<keyword evidence="5" id="KW-0391">Immunity</keyword>
<gene>
    <name evidence="8" type="ORF">Q5P01_022981</name>
</gene>
<feature type="domain" description="Ig-like" evidence="7">
    <location>
        <begin position="431"/>
        <end position="554"/>
    </location>
</feature>
<dbReference type="InterPro" id="IPR003599">
    <property type="entry name" value="Ig_sub"/>
</dbReference>
<sequence>MLSLKYYVHHLLLLSILKGVSCQDLTSVNTEQFRLESSDVILSCKFSKGAADYFFWYRQYPGKPPEILIIHFGTQKATKSNLSAGVSEDKTQMYLTISSAAVSDSAVYYCAVRPTVTGNSTSVSCEDLTPVNKEQFTLEDSDVTLSYKYSRQATGADYFYWYLQYPGKPPEFLISHTGKGTVINPNPRYNITVEEKQITMIIISAAVSDSAVYYCAVRPTVTGNSTKCKGEDKVTQTRADVTAAEGDAVTLDCTFESTYSGPTLFWYKQEMNDFPKYMLRRFSASVENAPEFPIDRFHAAINGTSVHLTIEKLHLSDSAVYYCALQPTVTGNSTSVSCEGPTAVKDEEFSLEGSNVPLSFTYSKLVSTDYFYWYQQHPGKPPQFLISHSGSGTVISPNPRYNVTVEDKQITMIIISAAVSDSAVYYCALQPTVTGNSTKCKGEDRVTQTRADVTAAEGDAVKLDCTFETTYTNPKLFWYKQEMNDFPKYMLRRFSTSVENAPEFPIDRFHAAINGTSVPLRIKKLHLSDSAVYYCAVRPTVTGNSTRSSEDLLKTFKDAVTALEGETVTLSCSYSGSVDNLYWYQQKSSSRPQLLITEYSEEKAGLSFKHDKPTKEFHLNISSAGVSDSAVYYCALQPTVTGNSTTLGSMNSINPKRTEEVVAEGRNINLTCIYEGAINNIQWYRQHQRSRPEFLLYITEGGFIHPSVSCEDLTPVNKEQFTLEDSDVTLSYKYSRQATGADYFYWYRQYPGKPPEFLIIHFGTQKATKSNLSAGVSEDKTQIYLQISSAAVSDSAVYYCAVRPTVTGNSTSLYKNLWSKDNTILHNVH</sequence>